<evidence type="ECO:0000313" key="3">
    <source>
        <dbReference type="EMBL" id="MBB5897191.1"/>
    </source>
</evidence>
<name>A0A7W9KR61_9PSEU</name>
<organism evidence="3 4">
    <name type="scientific">Kutzneria kofuensis</name>
    <dbReference type="NCBI Taxonomy" id="103725"/>
    <lineage>
        <taxon>Bacteria</taxon>
        <taxon>Bacillati</taxon>
        <taxon>Actinomycetota</taxon>
        <taxon>Actinomycetes</taxon>
        <taxon>Pseudonocardiales</taxon>
        <taxon>Pseudonocardiaceae</taxon>
        <taxon>Kutzneria</taxon>
    </lineage>
</organism>
<proteinExistence type="predicted"/>
<dbReference type="AlphaFoldDB" id="A0A7W9KR61"/>
<dbReference type="PANTHER" id="PTHR30160">
    <property type="entry name" value="TETRAACYLDISACCHARIDE 4'-KINASE-RELATED"/>
    <property type="match status" value="1"/>
</dbReference>
<dbReference type="SUPFAM" id="SSF53756">
    <property type="entry name" value="UDP-Glycosyltransferase/glycogen phosphorylase"/>
    <property type="match status" value="1"/>
</dbReference>
<keyword evidence="2 3" id="KW-0808">Transferase</keyword>
<dbReference type="GO" id="GO:0009244">
    <property type="term" value="P:lipopolysaccharide core region biosynthetic process"/>
    <property type="evidence" value="ECO:0007669"/>
    <property type="project" value="TreeGrafter"/>
</dbReference>
<dbReference type="PANTHER" id="PTHR30160:SF1">
    <property type="entry name" value="LIPOPOLYSACCHARIDE 1,2-N-ACETYLGLUCOSAMINETRANSFERASE-RELATED"/>
    <property type="match status" value="1"/>
</dbReference>
<dbReference type="InterPro" id="IPR002201">
    <property type="entry name" value="Glyco_trans_9"/>
</dbReference>
<sequence>MRPFDDVHRIAILRGGGLGDLIFVLPAVHAVRNAYPGAEIVLLGTGQHARLLEGRPSPIDRVMRLPAAKGVYEPLPGVHDDPPALHRFFQAALAERFDLAFQLHGGGRWSNPFVRSLGARHTVGTRTPDAAPLARWLPYRYYQHEILRWLEVVALAGAPQVTLDAGLAVTDHDLTEAAEALSGLPGRLVTLHPGATDPRRRWPAEKYAEVAVHAVSQGHGVAVVGNGAESALVQEIVDRARSRSRSPMSIRGLAGVLDLNGLVGVLARSDVVVANDSGPRHMAEAIGTPTVSVFWCGNMINAGPFWRGVHRPHISWMVHCPVCGRWLTDQNVPDCGHRTPWVADVPVDGVLADVDEIMAATIPPQRGSRPVPEARSSPAG</sequence>
<comment type="caution">
    <text evidence="3">The sequence shown here is derived from an EMBL/GenBank/DDBJ whole genome shotgun (WGS) entry which is preliminary data.</text>
</comment>
<dbReference type="Gene3D" id="3.40.50.2000">
    <property type="entry name" value="Glycogen Phosphorylase B"/>
    <property type="match status" value="2"/>
</dbReference>
<evidence type="ECO:0000256" key="1">
    <source>
        <dbReference type="ARBA" id="ARBA00022676"/>
    </source>
</evidence>
<dbReference type="Pfam" id="PF01075">
    <property type="entry name" value="Glyco_transf_9"/>
    <property type="match status" value="1"/>
</dbReference>
<keyword evidence="1" id="KW-0328">Glycosyltransferase</keyword>
<dbReference type="EMBL" id="JACHIR010000002">
    <property type="protein sequence ID" value="MBB5897191.1"/>
    <property type="molecule type" value="Genomic_DNA"/>
</dbReference>
<evidence type="ECO:0000256" key="2">
    <source>
        <dbReference type="ARBA" id="ARBA00022679"/>
    </source>
</evidence>
<evidence type="ECO:0000313" key="4">
    <source>
        <dbReference type="Proteomes" id="UP000585638"/>
    </source>
</evidence>
<dbReference type="Proteomes" id="UP000585638">
    <property type="component" value="Unassembled WGS sequence"/>
</dbReference>
<dbReference type="RefSeq" id="WP_184869645.1">
    <property type="nucleotide sequence ID" value="NZ_JACHIR010000002.1"/>
</dbReference>
<dbReference type="GO" id="GO:0008713">
    <property type="term" value="F:ADP-heptose-lipopolysaccharide heptosyltransferase activity"/>
    <property type="evidence" value="ECO:0007669"/>
    <property type="project" value="TreeGrafter"/>
</dbReference>
<keyword evidence="4" id="KW-1185">Reference proteome</keyword>
<gene>
    <name evidence="3" type="ORF">BJ998_008450</name>
</gene>
<dbReference type="InterPro" id="IPR051199">
    <property type="entry name" value="LPS_LOS_Heptosyltrfase"/>
</dbReference>
<accession>A0A7W9KR61</accession>
<protein>
    <submittedName>
        <fullName evidence="3">ADP-heptose:LPS heptosyltransferase</fullName>
    </submittedName>
</protein>
<dbReference type="GO" id="GO:0005829">
    <property type="term" value="C:cytosol"/>
    <property type="evidence" value="ECO:0007669"/>
    <property type="project" value="TreeGrafter"/>
</dbReference>
<reference evidence="3 4" key="1">
    <citation type="submission" date="2020-08" db="EMBL/GenBank/DDBJ databases">
        <title>Sequencing the genomes of 1000 actinobacteria strains.</title>
        <authorList>
            <person name="Klenk H.-P."/>
        </authorList>
    </citation>
    <scope>NUCLEOTIDE SEQUENCE [LARGE SCALE GENOMIC DNA]</scope>
    <source>
        <strain evidence="3 4">DSM 43851</strain>
    </source>
</reference>
<dbReference type="CDD" id="cd03789">
    <property type="entry name" value="GT9_LPS_heptosyltransferase"/>
    <property type="match status" value="1"/>
</dbReference>